<gene>
    <name evidence="1" type="ORF">ACERZ8_12870</name>
</gene>
<proteinExistence type="predicted"/>
<protein>
    <recommendedName>
        <fullName evidence="3">Response regulatory domain-containing protein</fullName>
    </recommendedName>
</protein>
<keyword evidence="2" id="KW-1185">Reference proteome</keyword>
<evidence type="ECO:0000313" key="1">
    <source>
        <dbReference type="EMBL" id="MFL4470731.1"/>
    </source>
</evidence>
<organism evidence="1 2">
    <name type="scientific">Tateyamaria armeniaca</name>
    <dbReference type="NCBI Taxonomy" id="2518930"/>
    <lineage>
        <taxon>Bacteria</taxon>
        <taxon>Pseudomonadati</taxon>
        <taxon>Pseudomonadota</taxon>
        <taxon>Alphaproteobacteria</taxon>
        <taxon>Rhodobacterales</taxon>
        <taxon>Roseobacteraceae</taxon>
        <taxon>Tateyamaria</taxon>
    </lineage>
</organism>
<dbReference type="Proteomes" id="UP001627408">
    <property type="component" value="Unassembled WGS sequence"/>
</dbReference>
<accession>A0ABW8UUF1</accession>
<reference evidence="1 2" key="1">
    <citation type="submission" date="2024-08" db="EMBL/GenBank/DDBJ databases">
        <title>Tateyamaria sp. nov., isolated from marine algae.</title>
        <authorList>
            <person name="Choi B.J."/>
            <person name="Kim J.M."/>
            <person name="Lee J.K."/>
            <person name="Choi D.G."/>
            <person name="Bayburt H."/>
            <person name="Baek J.H."/>
            <person name="Han D.M."/>
            <person name="Jeon C.O."/>
        </authorList>
    </citation>
    <scope>NUCLEOTIDE SEQUENCE [LARGE SCALE GENOMIC DNA]</scope>
    <source>
        <strain evidence="1 2">KMU-156</strain>
    </source>
</reference>
<name>A0ABW8UUF1_9RHOB</name>
<dbReference type="RefSeq" id="WP_407592576.1">
    <property type="nucleotide sequence ID" value="NZ_JBHDIY010000002.1"/>
</dbReference>
<evidence type="ECO:0000313" key="2">
    <source>
        <dbReference type="Proteomes" id="UP001627408"/>
    </source>
</evidence>
<dbReference type="EMBL" id="JBHDIY010000002">
    <property type="protein sequence ID" value="MFL4470731.1"/>
    <property type="molecule type" value="Genomic_DNA"/>
</dbReference>
<evidence type="ECO:0008006" key="3">
    <source>
        <dbReference type="Google" id="ProtNLM"/>
    </source>
</evidence>
<comment type="caution">
    <text evidence="1">The sequence shown here is derived from an EMBL/GenBank/DDBJ whole genome shotgun (WGS) entry which is preliminary data.</text>
</comment>
<sequence>MQALIIDTQAARLDHSLMALMEAGIHVTGTGSLLVAETCISRLGVDLLVMDKTTVGDALGDTLGMAEDRNPHLVSILRTSDVAADQDELSPHFPSLHCVVGQDVSNEVAVKLGLASLRAQVARAVSSPRTVPFVRSRFAGLKTPMMARAATPVSTLAEAV</sequence>